<gene>
    <name evidence="6" type="ORF">IAD20_08065</name>
</gene>
<keyword evidence="4" id="KW-0812">Transmembrane</keyword>
<dbReference type="EMBL" id="DVNC01000053">
    <property type="protein sequence ID" value="HIU54016.1"/>
    <property type="molecule type" value="Genomic_DNA"/>
</dbReference>
<evidence type="ECO:0000256" key="3">
    <source>
        <dbReference type="ARBA" id="ARBA00023315"/>
    </source>
</evidence>
<feature type="domain" description="Phospholipid/glycerol acyltransferase" evidence="5">
    <location>
        <begin position="72"/>
        <end position="186"/>
    </location>
</feature>
<dbReference type="SMART" id="SM00563">
    <property type="entry name" value="PlsC"/>
    <property type="match status" value="1"/>
</dbReference>
<evidence type="ECO:0000256" key="1">
    <source>
        <dbReference type="ARBA" id="ARBA00005189"/>
    </source>
</evidence>
<dbReference type="Proteomes" id="UP000824107">
    <property type="component" value="Unassembled WGS sequence"/>
</dbReference>
<reference evidence="6" key="1">
    <citation type="submission" date="2020-10" db="EMBL/GenBank/DDBJ databases">
        <authorList>
            <person name="Gilroy R."/>
        </authorList>
    </citation>
    <scope>NUCLEOTIDE SEQUENCE</scope>
    <source>
        <strain evidence="6">ChiW3-316</strain>
    </source>
</reference>
<dbReference type="AlphaFoldDB" id="A0A9D1M5F2"/>
<comment type="pathway">
    <text evidence="1">Lipid metabolism.</text>
</comment>
<keyword evidence="2" id="KW-0808">Transferase</keyword>
<evidence type="ECO:0000313" key="7">
    <source>
        <dbReference type="Proteomes" id="UP000824107"/>
    </source>
</evidence>
<evidence type="ECO:0000313" key="6">
    <source>
        <dbReference type="EMBL" id="HIU54016.1"/>
    </source>
</evidence>
<dbReference type="PANTHER" id="PTHR10434:SF40">
    <property type="entry name" value="1-ACYL-SN-GLYCEROL-3-PHOSPHATE ACYLTRANSFERASE"/>
    <property type="match status" value="1"/>
</dbReference>
<keyword evidence="4" id="KW-1133">Transmembrane helix</keyword>
<dbReference type="InterPro" id="IPR002123">
    <property type="entry name" value="Plipid/glycerol_acylTrfase"/>
</dbReference>
<feature type="transmembrane region" description="Helical" evidence="4">
    <location>
        <begin position="6"/>
        <end position="30"/>
    </location>
</feature>
<proteinExistence type="predicted"/>
<dbReference type="Pfam" id="PF01553">
    <property type="entry name" value="Acyltransferase"/>
    <property type="match status" value="1"/>
</dbReference>
<evidence type="ECO:0000259" key="5">
    <source>
        <dbReference type="SMART" id="SM00563"/>
    </source>
</evidence>
<reference evidence="6" key="2">
    <citation type="journal article" date="2021" name="PeerJ">
        <title>Extensive microbial diversity within the chicken gut microbiome revealed by metagenomics and culture.</title>
        <authorList>
            <person name="Gilroy R."/>
            <person name="Ravi A."/>
            <person name="Getino M."/>
            <person name="Pursley I."/>
            <person name="Horton D.L."/>
            <person name="Alikhan N.F."/>
            <person name="Baker D."/>
            <person name="Gharbi K."/>
            <person name="Hall N."/>
            <person name="Watson M."/>
            <person name="Adriaenssens E.M."/>
            <person name="Foster-Nyarko E."/>
            <person name="Jarju S."/>
            <person name="Secka A."/>
            <person name="Antonio M."/>
            <person name="Oren A."/>
            <person name="Chaudhuri R.R."/>
            <person name="La Ragione R."/>
            <person name="Hildebrand F."/>
            <person name="Pallen M.J."/>
        </authorList>
    </citation>
    <scope>NUCLEOTIDE SEQUENCE</scope>
    <source>
        <strain evidence="6">ChiW3-316</strain>
    </source>
</reference>
<evidence type="ECO:0000256" key="4">
    <source>
        <dbReference type="SAM" id="Phobius"/>
    </source>
</evidence>
<keyword evidence="4" id="KW-0472">Membrane</keyword>
<evidence type="ECO:0000256" key="2">
    <source>
        <dbReference type="ARBA" id="ARBA00022679"/>
    </source>
</evidence>
<dbReference type="SUPFAM" id="SSF69593">
    <property type="entry name" value="Glycerol-3-phosphate (1)-acyltransferase"/>
    <property type="match status" value="1"/>
</dbReference>
<sequence length="252" mass="28903">MLYLRSFLFNLICYGTLAFGCLVTSVVGLFNRKITIPMWNKGFIPFILWNLKHVAGIEIEIRGREYMRQENVLYASKHESALETYFMSAFLTKLVFVLKKELTYIPLFGWAQYFYGMIPVDRSAGGAAMKNLLKEAKIRLAAKRPIMIFPEGTRVKPGTVSGYKPGLLFIAQNLKVPVVPVALNTGLFWQKNSFLRHPGKVIIEFMEPMPDNLDKKDFMDELQKRIENKCAELNAESVKNYPHIANLLVKEK</sequence>
<dbReference type="GO" id="GO:0006654">
    <property type="term" value="P:phosphatidic acid biosynthetic process"/>
    <property type="evidence" value="ECO:0007669"/>
    <property type="project" value="TreeGrafter"/>
</dbReference>
<protein>
    <submittedName>
        <fullName evidence="6">1-acyl-sn-glycerol-3-phosphate acyltransferase</fullName>
    </submittedName>
</protein>
<organism evidence="6 7">
    <name type="scientific">Candidatus Scatocola faecipullorum</name>
    <dbReference type="NCBI Taxonomy" id="2840917"/>
    <lineage>
        <taxon>Bacteria</taxon>
        <taxon>Pseudomonadati</taxon>
        <taxon>Pseudomonadota</taxon>
        <taxon>Alphaproteobacteria</taxon>
        <taxon>Rhodospirillales</taxon>
        <taxon>Rhodospirillaceae</taxon>
        <taxon>Rhodospirillaceae incertae sedis</taxon>
        <taxon>Candidatus Scatocola</taxon>
    </lineage>
</organism>
<dbReference type="PANTHER" id="PTHR10434">
    <property type="entry name" value="1-ACYL-SN-GLYCEROL-3-PHOSPHATE ACYLTRANSFERASE"/>
    <property type="match status" value="1"/>
</dbReference>
<keyword evidence="3 6" id="KW-0012">Acyltransferase</keyword>
<name>A0A9D1M5F2_9PROT</name>
<dbReference type="CDD" id="cd07989">
    <property type="entry name" value="LPLAT_AGPAT-like"/>
    <property type="match status" value="1"/>
</dbReference>
<dbReference type="GO" id="GO:0003841">
    <property type="term" value="F:1-acylglycerol-3-phosphate O-acyltransferase activity"/>
    <property type="evidence" value="ECO:0007669"/>
    <property type="project" value="TreeGrafter"/>
</dbReference>
<dbReference type="PROSITE" id="PS51257">
    <property type="entry name" value="PROKAR_LIPOPROTEIN"/>
    <property type="match status" value="1"/>
</dbReference>
<accession>A0A9D1M5F2</accession>
<comment type="caution">
    <text evidence="6">The sequence shown here is derived from an EMBL/GenBank/DDBJ whole genome shotgun (WGS) entry which is preliminary data.</text>
</comment>